<protein>
    <submittedName>
        <fullName evidence="2">Uncharacterized protein</fullName>
    </submittedName>
</protein>
<evidence type="ECO:0000313" key="3">
    <source>
        <dbReference type="Proteomes" id="UP000499080"/>
    </source>
</evidence>
<keyword evidence="3" id="KW-1185">Reference proteome</keyword>
<accession>A0A4Y2D658</accession>
<feature type="compositionally biased region" description="Polar residues" evidence="1">
    <location>
        <begin position="164"/>
        <end position="173"/>
    </location>
</feature>
<proteinExistence type="predicted"/>
<dbReference type="AlphaFoldDB" id="A0A4Y2D658"/>
<reference evidence="2 3" key="1">
    <citation type="journal article" date="2019" name="Sci. Rep.">
        <title>Orb-weaving spider Araneus ventricosus genome elucidates the spidroin gene catalogue.</title>
        <authorList>
            <person name="Kono N."/>
            <person name="Nakamura H."/>
            <person name="Ohtoshi R."/>
            <person name="Moran D.A.P."/>
            <person name="Shinohara A."/>
            <person name="Yoshida Y."/>
            <person name="Fujiwara M."/>
            <person name="Mori M."/>
            <person name="Tomita M."/>
            <person name="Arakawa K."/>
        </authorList>
    </citation>
    <scope>NUCLEOTIDE SEQUENCE [LARGE SCALE GENOMIC DNA]</scope>
</reference>
<comment type="caution">
    <text evidence="2">The sequence shown here is derived from an EMBL/GenBank/DDBJ whole genome shotgun (WGS) entry which is preliminary data.</text>
</comment>
<sequence>MSSTKHYESTKDVEMDESGQYVGTTSSDFKIASPTKSAKIKPVKTKFPIKTANLYQNLMDLEDQVNETSLPKVTIPAINLKINDDYNLTPKEIKRNFPSTENKYDRRGCRHLIVETQLHDQKVAGLKPDSAKEPPCEQATPNPSKVKHPPILSGRSSKKEVPAQLSSSLSDHG</sequence>
<gene>
    <name evidence="2" type="ORF">AVEN_21002_1</name>
</gene>
<evidence type="ECO:0000256" key="1">
    <source>
        <dbReference type="SAM" id="MobiDB-lite"/>
    </source>
</evidence>
<evidence type="ECO:0000313" key="2">
    <source>
        <dbReference type="EMBL" id="GBM12193.1"/>
    </source>
</evidence>
<dbReference type="EMBL" id="BGPR01000310">
    <property type="protein sequence ID" value="GBM12193.1"/>
    <property type="molecule type" value="Genomic_DNA"/>
</dbReference>
<organism evidence="2 3">
    <name type="scientific">Araneus ventricosus</name>
    <name type="common">Orbweaver spider</name>
    <name type="synonym">Epeira ventricosa</name>
    <dbReference type="NCBI Taxonomy" id="182803"/>
    <lineage>
        <taxon>Eukaryota</taxon>
        <taxon>Metazoa</taxon>
        <taxon>Ecdysozoa</taxon>
        <taxon>Arthropoda</taxon>
        <taxon>Chelicerata</taxon>
        <taxon>Arachnida</taxon>
        <taxon>Araneae</taxon>
        <taxon>Araneomorphae</taxon>
        <taxon>Entelegynae</taxon>
        <taxon>Araneoidea</taxon>
        <taxon>Araneidae</taxon>
        <taxon>Araneus</taxon>
    </lineage>
</organism>
<dbReference type="Proteomes" id="UP000499080">
    <property type="component" value="Unassembled WGS sequence"/>
</dbReference>
<feature type="region of interest" description="Disordered" evidence="1">
    <location>
        <begin position="120"/>
        <end position="173"/>
    </location>
</feature>
<name>A0A4Y2D658_ARAVE</name>